<evidence type="ECO:0000313" key="3">
    <source>
        <dbReference type="Proteomes" id="UP000683575"/>
    </source>
</evidence>
<keyword evidence="3" id="KW-1185">Reference proteome</keyword>
<organism evidence="2 3">
    <name type="scientific">Nocardioides panacis</name>
    <dbReference type="NCBI Taxonomy" id="2849501"/>
    <lineage>
        <taxon>Bacteria</taxon>
        <taxon>Bacillati</taxon>
        <taxon>Actinomycetota</taxon>
        <taxon>Actinomycetes</taxon>
        <taxon>Propionibacteriales</taxon>
        <taxon>Nocardioidaceae</taxon>
        <taxon>Nocardioides</taxon>
    </lineage>
</organism>
<protein>
    <submittedName>
        <fullName evidence="2">CbtA family protein</fullName>
    </submittedName>
</protein>
<feature type="transmembrane region" description="Helical" evidence="1">
    <location>
        <begin position="140"/>
        <end position="160"/>
    </location>
</feature>
<evidence type="ECO:0000313" key="2">
    <source>
        <dbReference type="EMBL" id="QWZ06534.1"/>
    </source>
</evidence>
<keyword evidence="1" id="KW-0472">Membrane</keyword>
<feature type="transmembrane region" description="Helical" evidence="1">
    <location>
        <begin position="63"/>
        <end position="88"/>
    </location>
</feature>
<name>A0A975SWE2_9ACTN</name>
<dbReference type="AlphaFoldDB" id="A0A975SWE2"/>
<dbReference type="RefSeq" id="WP_216937517.1">
    <property type="nucleotide sequence ID" value="NZ_CP077062.1"/>
</dbReference>
<proteinExistence type="predicted"/>
<dbReference type="InterPro" id="IPR012666">
    <property type="entry name" value="CbtA_put"/>
</dbReference>
<feature type="transmembrane region" description="Helical" evidence="1">
    <location>
        <begin position="100"/>
        <end position="120"/>
    </location>
</feature>
<feature type="transmembrane region" description="Helical" evidence="1">
    <location>
        <begin position="7"/>
        <end position="27"/>
    </location>
</feature>
<dbReference type="KEGG" id="nps:KRR39_13210"/>
<evidence type="ECO:0000256" key="1">
    <source>
        <dbReference type="SAM" id="Phobius"/>
    </source>
</evidence>
<reference evidence="2" key="1">
    <citation type="submission" date="2021-06" db="EMBL/GenBank/DDBJ databases">
        <title>Complete genome sequence of Nocardioides sp. G188.</title>
        <authorList>
            <person name="Im W.-T."/>
        </authorList>
    </citation>
    <scope>NUCLEOTIDE SEQUENCE</scope>
    <source>
        <strain evidence="2">G188</strain>
    </source>
</reference>
<accession>A0A975SWE2</accession>
<sequence length="249" mass="25973">MRFPQLLRAGAISGAAAGVAAALVMWLHTEPVIRRALAVEDARAHAGGAHHHEEELVSRTAQVFFGACTAAVAGLLFGLVFAVVFAKARHRLPGLTDQGRALWLGALGFGVFTLLPALAVPANPPAVGDPATVTQRTLTYVLTVLVGLLVIGLVSGLDHLLGSRGTTPPVRLVTDLVGAAVLVVVALWLLPASPDRIPADVPADLIWDFRVASLAQLGTMWLVLAALFGLLVSRRAGVVAREAEPVLTP</sequence>
<keyword evidence="1" id="KW-0812">Transmembrane</keyword>
<feature type="transmembrane region" description="Helical" evidence="1">
    <location>
        <begin position="172"/>
        <end position="191"/>
    </location>
</feature>
<gene>
    <name evidence="2" type="ORF">KRR39_13210</name>
</gene>
<dbReference type="EMBL" id="CP077062">
    <property type="protein sequence ID" value="QWZ06534.1"/>
    <property type="molecule type" value="Genomic_DNA"/>
</dbReference>
<dbReference type="Pfam" id="PF09490">
    <property type="entry name" value="CbtA"/>
    <property type="match status" value="1"/>
</dbReference>
<dbReference type="Proteomes" id="UP000683575">
    <property type="component" value="Chromosome"/>
</dbReference>
<keyword evidence="1" id="KW-1133">Transmembrane helix</keyword>
<feature type="transmembrane region" description="Helical" evidence="1">
    <location>
        <begin position="211"/>
        <end position="232"/>
    </location>
</feature>